<dbReference type="NCBIfam" id="TIGR02595">
    <property type="entry name" value="PEP_CTERM"/>
    <property type="match status" value="1"/>
</dbReference>
<evidence type="ECO:0000313" key="2">
    <source>
        <dbReference type="EMBL" id="QDS98249.1"/>
    </source>
</evidence>
<dbReference type="AlphaFoldDB" id="A0A517MTP0"/>
<sequence length="433" mass="44921" precursor="true">MSMRIIRSSVLCTLFVALAAGTASAQLYTEDFDDGNASTRWTAHAGVGAAGAATPIDTNFDAAPFTGVDGVTDDTSGFAFDYSTVGIPLAPNSSSATTVGLKLQFNLFTGLFGGFSVSPNSLNLTGDYSMTFDAWSNTINSGGTNLSTFGLLTAGTSSNAVLNTDGVFFSYTSDGGSSADYRAYSVDQSDSYNLADNVSDPPVPAEPNATHYAVDVNGDPTRNAPGELYGQAVGTANEAPQAMKDALALAWPLAEALPGPLQSGAAGFAWQEHEIRKTGDLVEWYVNGFKLIDVDTAPFKEDLGGGNISFGHQDVNNGSSGVDEAVDFLFTLIDNIEVNAITAGADNADFDGSGVVDGDDFLTWQANDGAVDALLADGDANSDTFVNGDDLTIWQDQYGPVPASIGAVPEPTTLVISLIGLTALAGIRRSRLI</sequence>
<keyword evidence="3" id="KW-1185">Reference proteome</keyword>
<protein>
    <recommendedName>
        <fullName evidence="4">PEP-CTERM protein-sorting domain-containing protein</fullName>
    </recommendedName>
</protein>
<dbReference type="OrthoDB" id="270582at2"/>
<accession>A0A517MTP0</accession>
<evidence type="ECO:0000313" key="3">
    <source>
        <dbReference type="Proteomes" id="UP000319852"/>
    </source>
</evidence>
<gene>
    <name evidence="2" type="ORF">HG15A2_15220</name>
</gene>
<keyword evidence="1" id="KW-0732">Signal</keyword>
<dbReference type="Proteomes" id="UP000319852">
    <property type="component" value="Chromosome"/>
</dbReference>
<evidence type="ECO:0008006" key="4">
    <source>
        <dbReference type="Google" id="ProtNLM"/>
    </source>
</evidence>
<reference evidence="2 3" key="1">
    <citation type="submission" date="2019-02" db="EMBL/GenBank/DDBJ databases">
        <title>Deep-cultivation of Planctomycetes and their phenomic and genomic characterization uncovers novel biology.</title>
        <authorList>
            <person name="Wiegand S."/>
            <person name="Jogler M."/>
            <person name="Boedeker C."/>
            <person name="Pinto D."/>
            <person name="Vollmers J."/>
            <person name="Rivas-Marin E."/>
            <person name="Kohn T."/>
            <person name="Peeters S.H."/>
            <person name="Heuer A."/>
            <person name="Rast P."/>
            <person name="Oberbeckmann S."/>
            <person name="Bunk B."/>
            <person name="Jeske O."/>
            <person name="Meyerdierks A."/>
            <person name="Storesund J.E."/>
            <person name="Kallscheuer N."/>
            <person name="Luecker S."/>
            <person name="Lage O.M."/>
            <person name="Pohl T."/>
            <person name="Merkel B.J."/>
            <person name="Hornburger P."/>
            <person name="Mueller R.-W."/>
            <person name="Bruemmer F."/>
            <person name="Labrenz M."/>
            <person name="Spormann A.M."/>
            <person name="Op den Camp H."/>
            <person name="Overmann J."/>
            <person name="Amann R."/>
            <person name="Jetten M.S.M."/>
            <person name="Mascher T."/>
            <person name="Medema M.H."/>
            <person name="Devos D.P."/>
            <person name="Kaster A.-K."/>
            <person name="Ovreas L."/>
            <person name="Rohde M."/>
            <person name="Galperin M.Y."/>
            <person name="Jogler C."/>
        </authorList>
    </citation>
    <scope>NUCLEOTIDE SEQUENCE [LARGE SCALE GENOMIC DNA]</scope>
    <source>
        <strain evidence="2 3">HG15A2</strain>
    </source>
</reference>
<dbReference type="InterPro" id="IPR013424">
    <property type="entry name" value="Ice-binding_C"/>
</dbReference>
<dbReference type="PROSITE" id="PS00018">
    <property type="entry name" value="EF_HAND_1"/>
    <property type="match status" value="1"/>
</dbReference>
<evidence type="ECO:0000256" key="1">
    <source>
        <dbReference type="SAM" id="SignalP"/>
    </source>
</evidence>
<dbReference type="EMBL" id="CP036263">
    <property type="protein sequence ID" value="QDS98249.1"/>
    <property type="molecule type" value="Genomic_DNA"/>
</dbReference>
<feature type="signal peptide" evidence="1">
    <location>
        <begin position="1"/>
        <end position="25"/>
    </location>
</feature>
<feature type="chain" id="PRO_5021995448" description="PEP-CTERM protein-sorting domain-containing protein" evidence="1">
    <location>
        <begin position="26"/>
        <end position="433"/>
    </location>
</feature>
<dbReference type="InterPro" id="IPR018247">
    <property type="entry name" value="EF_Hand_1_Ca_BS"/>
</dbReference>
<organism evidence="2 3">
    <name type="scientific">Adhaeretor mobilis</name>
    <dbReference type="NCBI Taxonomy" id="1930276"/>
    <lineage>
        <taxon>Bacteria</taxon>
        <taxon>Pseudomonadati</taxon>
        <taxon>Planctomycetota</taxon>
        <taxon>Planctomycetia</taxon>
        <taxon>Pirellulales</taxon>
        <taxon>Lacipirellulaceae</taxon>
        <taxon>Adhaeretor</taxon>
    </lineage>
</organism>
<dbReference type="RefSeq" id="WP_145059253.1">
    <property type="nucleotide sequence ID" value="NZ_CP036263.1"/>
</dbReference>
<proteinExistence type="predicted"/>
<name>A0A517MTP0_9BACT</name>
<dbReference type="KEGG" id="amob:HG15A2_15220"/>